<evidence type="ECO:0000256" key="2">
    <source>
        <dbReference type="ARBA" id="ARBA00006490"/>
    </source>
</evidence>
<evidence type="ECO:0000313" key="12">
    <source>
        <dbReference type="Proteomes" id="UP000028194"/>
    </source>
</evidence>
<comment type="similarity">
    <text evidence="2">Belongs to the class-V pyridoxal-phosphate-dependent aminotransferase family. NifS/IscS subfamily.</text>
</comment>
<evidence type="ECO:0000259" key="10">
    <source>
        <dbReference type="Pfam" id="PF00266"/>
    </source>
</evidence>
<dbReference type="GO" id="GO:0046872">
    <property type="term" value="F:metal ion binding"/>
    <property type="evidence" value="ECO:0007669"/>
    <property type="project" value="UniProtKB-KW"/>
</dbReference>
<dbReference type="InterPro" id="IPR015424">
    <property type="entry name" value="PyrdxlP-dep_Trfase"/>
</dbReference>
<evidence type="ECO:0000256" key="3">
    <source>
        <dbReference type="ARBA" id="ARBA00012239"/>
    </source>
</evidence>
<dbReference type="InterPro" id="IPR015422">
    <property type="entry name" value="PyrdxlP-dep_Trfase_small"/>
</dbReference>
<evidence type="ECO:0000313" key="11">
    <source>
        <dbReference type="EMBL" id="AIF84819.1"/>
    </source>
</evidence>
<dbReference type="FunFam" id="3.40.640.10:FF:000003">
    <property type="entry name" value="Cysteine desulfurase IscS"/>
    <property type="match status" value="1"/>
</dbReference>
<dbReference type="GO" id="GO:0031071">
    <property type="term" value="F:cysteine desulfurase activity"/>
    <property type="evidence" value="ECO:0007669"/>
    <property type="project" value="UniProtKB-EC"/>
</dbReference>
<dbReference type="InterPro" id="IPR015421">
    <property type="entry name" value="PyrdxlP-dep_Trfase_major"/>
</dbReference>
<reference evidence="11 12" key="1">
    <citation type="journal article" date="2014" name="PLoS ONE">
        <title>Genome Sequence of Candidatus Nitrososphaera evergladensis from Group I.1b Enriched from Everglades Soil Reveals Novel Genomic Features of the Ammonia-Oxidizing Archaea.</title>
        <authorList>
            <person name="Zhalnina K.V."/>
            <person name="Dias R."/>
            <person name="Leonard M.T."/>
            <person name="Dorr de Quadros P."/>
            <person name="Camargo F.A."/>
            <person name="Drew J.C."/>
            <person name="Farmerie W.G."/>
            <person name="Daroub S.H."/>
            <person name="Triplett E.W."/>
        </authorList>
    </citation>
    <scope>NUCLEOTIDE SEQUENCE [LARGE SCALE GENOMIC DNA]</scope>
    <source>
        <strain evidence="11 12">SR1</strain>
    </source>
</reference>
<evidence type="ECO:0000256" key="6">
    <source>
        <dbReference type="ARBA" id="ARBA00022898"/>
    </source>
</evidence>
<dbReference type="RefSeq" id="WP_148701328.1">
    <property type="nucleotide sequence ID" value="NZ_CP007174.1"/>
</dbReference>
<keyword evidence="6" id="KW-0663">Pyridoxal phosphate</keyword>
<dbReference type="SUPFAM" id="SSF53383">
    <property type="entry name" value="PLP-dependent transferases"/>
    <property type="match status" value="1"/>
</dbReference>
<proteinExistence type="inferred from homology"/>
<dbReference type="Proteomes" id="UP000028194">
    <property type="component" value="Chromosome"/>
</dbReference>
<evidence type="ECO:0000256" key="5">
    <source>
        <dbReference type="ARBA" id="ARBA00022723"/>
    </source>
</evidence>
<dbReference type="PROSITE" id="PS00595">
    <property type="entry name" value="AA_TRANSFER_CLASS_5"/>
    <property type="match status" value="1"/>
</dbReference>
<protein>
    <recommendedName>
        <fullName evidence="3">cysteine desulfurase</fullName>
        <ecNumber evidence="3">2.8.1.7</ecNumber>
    </recommendedName>
</protein>
<dbReference type="HOGENOM" id="CLU_003433_0_0_2"/>
<dbReference type="AlphaFoldDB" id="A0A075MZZ8"/>
<dbReference type="InterPro" id="IPR020578">
    <property type="entry name" value="Aminotrans_V_PyrdxlP_BS"/>
</dbReference>
<dbReference type="Gene3D" id="3.90.1150.10">
    <property type="entry name" value="Aspartate Aminotransferase, domain 1"/>
    <property type="match status" value="1"/>
</dbReference>
<feature type="domain" description="Aminotransferase class V" evidence="10">
    <location>
        <begin position="4"/>
        <end position="368"/>
    </location>
</feature>
<name>A0A075MZZ8_9ARCH</name>
<dbReference type="GeneID" id="41598467"/>
<dbReference type="PIRSF" id="PIRSF005572">
    <property type="entry name" value="NifS"/>
    <property type="match status" value="1"/>
</dbReference>
<dbReference type="PANTHER" id="PTHR11601:SF34">
    <property type="entry name" value="CYSTEINE DESULFURASE"/>
    <property type="match status" value="1"/>
</dbReference>
<keyword evidence="4 11" id="KW-0808">Transferase</keyword>
<evidence type="ECO:0000256" key="1">
    <source>
        <dbReference type="ARBA" id="ARBA00001933"/>
    </source>
</evidence>
<dbReference type="GO" id="GO:0051536">
    <property type="term" value="F:iron-sulfur cluster binding"/>
    <property type="evidence" value="ECO:0007669"/>
    <property type="project" value="UniProtKB-KW"/>
</dbReference>
<dbReference type="KEGG" id="nev:NTE_02778"/>
<keyword evidence="7" id="KW-0408">Iron</keyword>
<gene>
    <name evidence="11" type="ORF">NTE_02778</name>
</gene>
<dbReference type="Gene3D" id="3.40.640.10">
    <property type="entry name" value="Type I PLP-dependent aspartate aminotransferase-like (Major domain)"/>
    <property type="match status" value="1"/>
</dbReference>
<dbReference type="PANTHER" id="PTHR11601">
    <property type="entry name" value="CYSTEINE DESULFURYLASE FAMILY MEMBER"/>
    <property type="match status" value="1"/>
</dbReference>
<keyword evidence="5" id="KW-0479">Metal-binding</keyword>
<organism evidence="11 12">
    <name type="scientific">Candidatus Nitrososphaera evergladensis SR1</name>
    <dbReference type="NCBI Taxonomy" id="1459636"/>
    <lineage>
        <taxon>Archaea</taxon>
        <taxon>Nitrososphaerota</taxon>
        <taxon>Nitrososphaeria</taxon>
        <taxon>Nitrososphaerales</taxon>
        <taxon>Nitrososphaeraceae</taxon>
        <taxon>Nitrososphaera</taxon>
    </lineage>
</organism>
<dbReference type="OrthoDB" id="9577at2157"/>
<evidence type="ECO:0000256" key="9">
    <source>
        <dbReference type="RuleBase" id="RU004504"/>
    </source>
</evidence>
<dbReference type="Gene3D" id="1.10.260.50">
    <property type="match status" value="1"/>
</dbReference>
<evidence type="ECO:0000256" key="8">
    <source>
        <dbReference type="ARBA" id="ARBA00023014"/>
    </source>
</evidence>
<sequence length="391" mass="42286">MERIYLDSAASTPVADEVIQEMIPYLKQQFGNPSSIHYFGRETTRAIQLARKRVADLVSAKPQEITFTSGGTEADNLAVKGTADYAKSKDPSKNHIITSYIEHDAVLEPCRDLERLGYNVTFLPVTPEGLVRPEVLKEAITPSTALVSIMHANNEVGTIQPIKELAKIAHDAGALFHTDAVQAAGKIPVDVKDLGVDLLSMSSHKINGPKGVGALYIRDGLEIMPIIHGGGQESAMRSGTENVPGIVGFGKACELAKGRLAEYQRQVSALRDCLIENVLSEIPHSRLNGSRTSRLAANAHFTFFGVNGEDLIIKLDEEGIAASTGSACSVKKQKPSHVLKAMGFSYEEITGSLRISLSMQNTKEEMDRTVSALAGVVKELRSLSPFKSKYA</sequence>
<dbReference type="NCBIfam" id="NF002806">
    <property type="entry name" value="PRK02948.1"/>
    <property type="match status" value="1"/>
</dbReference>
<comment type="cofactor">
    <cofactor evidence="1 9">
        <name>pyridoxal 5'-phosphate</name>
        <dbReference type="ChEBI" id="CHEBI:597326"/>
    </cofactor>
</comment>
<dbReference type="eggNOG" id="arCOG00066">
    <property type="taxonomic scope" value="Archaea"/>
</dbReference>
<dbReference type="STRING" id="1459636.NTE_02778"/>
<dbReference type="InterPro" id="IPR000192">
    <property type="entry name" value="Aminotrans_V_dom"/>
</dbReference>
<evidence type="ECO:0000256" key="7">
    <source>
        <dbReference type="ARBA" id="ARBA00023004"/>
    </source>
</evidence>
<accession>A0A075MZZ8</accession>
<keyword evidence="12" id="KW-1185">Reference proteome</keyword>
<dbReference type="EC" id="2.8.1.7" evidence="3"/>
<dbReference type="Pfam" id="PF00266">
    <property type="entry name" value="Aminotran_5"/>
    <property type="match status" value="1"/>
</dbReference>
<evidence type="ECO:0000256" key="4">
    <source>
        <dbReference type="ARBA" id="ARBA00022679"/>
    </source>
</evidence>
<dbReference type="EMBL" id="CP007174">
    <property type="protein sequence ID" value="AIF84819.1"/>
    <property type="molecule type" value="Genomic_DNA"/>
</dbReference>
<keyword evidence="8" id="KW-0411">Iron-sulfur</keyword>
<dbReference type="InterPro" id="IPR016454">
    <property type="entry name" value="Cysteine_dSase"/>
</dbReference>